<keyword evidence="3" id="KW-1185">Reference proteome</keyword>
<gene>
    <name evidence="2" type="ORF">OPV22_032465</name>
</gene>
<dbReference type="AlphaFoldDB" id="A0AAV8PZD0"/>
<proteinExistence type="predicted"/>
<feature type="compositionally biased region" description="Basic and acidic residues" evidence="1">
    <location>
        <begin position="1"/>
        <end position="11"/>
    </location>
</feature>
<feature type="compositionally biased region" description="Basic and acidic residues" evidence="1">
    <location>
        <begin position="23"/>
        <end position="35"/>
    </location>
</feature>
<accession>A0AAV8PZD0</accession>
<name>A0AAV8PZD0_ENSVE</name>
<sequence>MVKVEPEKVDEIDMEENDEEGEEAKMEVEKAKGYEDSTTGTAAAESSLNSTITKMPIGSWSSHPPVTS</sequence>
<reference evidence="2 3" key="1">
    <citation type="submission" date="2022-12" db="EMBL/GenBank/DDBJ databases">
        <title>Chromosome-scale assembly of the Ensete ventricosum genome.</title>
        <authorList>
            <person name="Dussert Y."/>
            <person name="Stocks J."/>
            <person name="Wendawek A."/>
            <person name="Woldeyes F."/>
            <person name="Nichols R.A."/>
            <person name="Borrell J.S."/>
        </authorList>
    </citation>
    <scope>NUCLEOTIDE SEQUENCE [LARGE SCALE GENOMIC DNA]</scope>
    <source>
        <strain evidence="3">cv. Maze</strain>
        <tissue evidence="2">Seeds</tissue>
    </source>
</reference>
<evidence type="ECO:0000256" key="1">
    <source>
        <dbReference type="SAM" id="MobiDB-lite"/>
    </source>
</evidence>
<dbReference type="Proteomes" id="UP001222027">
    <property type="component" value="Unassembled WGS sequence"/>
</dbReference>
<feature type="region of interest" description="Disordered" evidence="1">
    <location>
        <begin position="1"/>
        <end position="68"/>
    </location>
</feature>
<evidence type="ECO:0000313" key="2">
    <source>
        <dbReference type="EMBL" id="KAJ8459539.1"/>
    </source>
</evidence>
<organism evidence="2 3">
    <name type="scientific">Ensete ventricosum</name>
    <name type="common">Abyssinian banana</name>
    <name type="synonym">Musa ensete</name>
    <dbReference type="NCBI Taxonomy" id="4639"/>
    <lineage>
        <taxon>Eukaryota</taxon>
        <taxon>Viridiplantae</taxon>
        <taxon>Streptophyta</taxon>
        <taxon>Embryophyta</taxon>
        <taxon>Tracheophyta</taxon>
        <taxon>Spermatophyta</taxon>
        <taxon>Magnoliopsida</taxon>
        <taxon>Liliopsida</taxon>
        <taxon>Zingiberales</taxon>
        <taxon>Musaceae</taxon>
        <taxon>Ensete</taxon>
    </lineage>
</organism>
<protein>
    <submittedName>
        <fullName evidence="2">Uncharacterized protein</fullName>
    </submittedName>
</protein>
<evidence type="ECO:0000313" key="3">
    <source>
        <dbReference type="Proteomes" id="UP001222027"/>
    </source>
</evidence>
<feature type="compositionally biased region" description="Acidic residues" evidence="1">
    <location>
        <begin position="12"/>
        <end position="22"/>
    </location>
</feature>
<feature type="compositionally biased region" description="Polar residues" evidence="1">
    <location>
        <begin position="36"/>
        <end position="68"/>
    </location>
</feature>
<comment type="caution">
    <text evidence="2">The sequence shown here is derived from an EMBL/GenBank/DDBJ whole genome shotgun (WGS) entry which is preliminary data.</text>
</comment>
<dbReference type="EMBL" id="JAQQAF010000009">
    <property type="protein sequence ID" value="KAJ8459539.1"/>
    <property type="molecule type" value="Genomic_DNA"/>
</dbReference>